<gene>
    <name evidence="1" type="ORF">VP01_268g1</name>
</gene>
<evidence type="ECO:0000313" key="1">
    <source>
        <dbReference type="EMBL" id="KNZ55410.1"/>
    </source>
</evidence>
<proteinExistence type="predicted"/>
<dbReference type="AlphaFoldDB" id="A0A0L6V5L6"/>
<dbReference type="OrthoDB" id="10630133at2759"/>
<name>A0A0L6V5L6_9BASI</name>
<sequence>MDMLNARLDELMCMMGKENAQQLATEKTLRKTQASLNTTADQQNPAPALALALAPASNPMMLSKPQTFDGTRGAAAEVFAGQIGLHAVTYPERFPTDASKVVFTVLFMKDYAATWSQPYLEKVFNREPVVFNDFLKNFRSSFFDHNCRHCAEVALWNLQYWKCVGLHAGL</sequence>
<reference evidence="1 2" key="1">
    <citation type="submission" date="2015-08" db="EMBL/GenBank/DDBJ databases">
        <title>Next Generation Sequencing and Analysis of the Genome of Puccinia sorghi L Schw, the Causal Agent of Maize Common Rust.</title>
        <authorList>
            <person name="Rochi L."/>
            <person name="Burguener G."/>
            <person name="Darino M."/>
            <person name="Turjanski A."/>
            <person name="Kreff E."/>
            <person name="Dieguez M.J."/>
            <person name="Sacco F."/>
        </authorList>
    </citation>
    <scope>NUCLEOTIDE SEQUENCE [LARGE SCALE GENOMIC DNA]</scope>
    <source>
        <strain evidence="1 2">RO10H11247</strain>
    </source>
</reference>
<evidence type="ECO:0000313" key="2">
    <source>
        <dbReference type="Proteomes" id="UP000037035"/>
    </source>
</evidence>
<comment type="caution">
    <text evidence="1">The sequence shown here is derived from an EMBL/GenBank/DDBJ whole genome shotgun (WGS) entry which is preliminary data.</text>
</comment>
<dbReference type="VEuPathDB" id="FungiDB:VP01_268g1"/>
<protein>
    <recommendedName>
        <fullName evidence="3">Retrotransposon gag domain-containing protein</fullName>
    </recommendedName>
</protein>
<accession>A0A0L6V5L6</accession>
<dbReference type="Proteomes" id="UP000037035">
    <property type="component" value="Unassembled WGS sequence"/>
</dbReference>
<keyword evidence="2" id="KW-1185">Reference proteome</keyword>
<dbReference type="EMBL" id="LAVV01007601">
    <property type="protein sequence ID" value="KNZ55410.1"/>
    <property type="molecule type" value="Genomic_DNA"/>
</dbReference>
<evidence type="ECO:0008006" key="3">
    <source>
        <dbReference type="Google" id="ProtNLM"/>
    </source>
</evidence>
<organism evidence="1 2">
    <name type="scientific">Puccinia sorghi</name>
    <dbReference type="NCBI Taxonomy" id="27349"/>
    <lineage>
        <taxon>Eukaryota</taxon>
        <taxon>Fungi</taxon>
        <taxon>Dikarya</taxon>
        <taxon>Basidiomycota</taxon>
        <taxon>Pucciniomycotina</taxon>
        <taxon>Pucciniomycetes</taxon>
        <taxon>Pucciniales</taxon>
        <taxon>Pucciniaceae</taxon>
        <taxon>Puccinia</taxon>
    </lineage>
</organism>